<accession>A0A829QS40</accession>
<protein>
    <submittedName>
        <fullName evidence="2">Uncharacterized protein</fullName>
    </submittedName>
</protein>
<name>A0A829QS40_9MYCO</name>
<reference evidence="2 3" key="1">
    <citation type="submission" date="2013-12" db="EMBL/GenBank/DDBJ databases">
        <authorList>
            <person name="Zelazny A."/>
            <person name="Olivier K."/>
            <person name="Holland S."/>
            <person name="Lenaerts A."/>
            <person name="Ordway D."/>
            <person name="DeGroote M.A."/>
            <person name="Parker T."/>
            <person name="Sizemore C."/>
            <person name="Tallon L.J."/>
            <person name="Sadzewicz L.K."/>
            <person name="Sengamalay N."/>
            <person name="Fraser C.M."/>
            <person name="Hine E."/>
            <person name="Shefchek K.A."/>
            <person name="Das S.P."/>
            <person name="Tettelin H."/>
        </authorList>
    </citation>
    <scope>NUCLEOTIDE SEQUENCE [LARGE SCALE GENOMIC DNA]</scope>
    <source>
        <strain evidence="2 3">1948</strain>
    </source>
</reference>
<dbReference type="AlphaFoldDB" id="A0A829QS40"/>
<evidence type="ECO:0000256" key="1">
    <source>
        <dbReference type="SAM" id="MobiDB-lite"/>
    </source>
</evidence>
<dbReference type="Proteomes" id="UP000021210">
    <property type="component" value="Unassembled WGS sequence"/>
</dbReference>
<organism evidence="2 3">
    <name type="scientific">Mycobacteroides abscessus 1948</name>
    <dbReference type="NCBI Taxonomy" id="1299323"/>
    <lineage>
        <taxon>Bacteria</taxon>
        <taxon>Bacillati</taxon>
        <taxon>Actinomycetota</taxon>
        <taxon>Actinomycetes</taxon>
        <taxon>Mycobacteriales</taxon>
        <taxon>Mycobacteriaceae</taxon>
        <taxon>Mycobacteroides</taxon>
        <taxon>Mycobacteroides abscessus</taxon>
    </lineage>
</organism>
<sequence length="106" mass="11604">MSTILVLEQPSAEATLGRPLIDPPLFAINYMQHCLGHSLNVEEELVLALDGPTETARPARDSSAGRIATNPPLTSRRVGGLGDFLIRSRRLRTCNQPWDGSVRTHC</sequence>
<proteinExistence type="predicted"/>
<feature type="region of interest" description="Disordered" evidence="1">
    <location>
        <begin position="52"/>
        <end position="73"/>
    </location>
</feature>
<evidence type="ECO:0000313" key="2">
    <source>
        <dbReference type="EMBL" id="EUA65039.1"/>
    </source>
</evidence>
<comment type="caution">
    <text evidence="2">The sequence shown here is derived from an EMBL/GenBank/DDBJ whole genome shotgun (WGS) entry which is preliminary data.</text>
</comment>
<evidence type="ECO:0000313" key="3">
    <source>
        <dbReference type="Proteomes" id="UP000021210"/>
    </source>
</evidence>
<gene>
    <name evidence="2" type="ORF">I542_5217</name>
</gene>
<dbReference type="EMBL" id="JAOH01000002">
    <property type="protein sequence ID" value="EUA65039.1"/>
    <property type="molecule type" value="Genomic_DNA"/>
</dbReference>